<dbReference type="OrthoDB" id="669636at2"/>
<reference evidence="2 3" key="1">
    <citation type="submission" date="2016-11" db="EMBL/GenBank/DDBJ databases">
        <authorList>
            <person name="Jaros S."/>
            <person name="Januszkiewicz K."/>
            <person name="Wedrychowicz H."/>
        </authorList>
    </citation>
    <scope>NUCLEOTIDE SEQUENCE [LARGE SCALE GENOMIC DNA]</scope>
    <source>
        <strain evidence="2 3">CGMCC 1.12145</strain>
    </source>
</reference>
<feature type="chain" id="PRO_5013176551" description="DUF4252 domain-containing protein" evidence="1">
    <location>
        <begin position="21"/>
        <end position="211"/>
    </location>
</feature>
<keyword evidence="3" id="KW-1185">Reference proteome</keyword>
<evidence type="ECO:0000313" key="3">
    <source>
        <dbReference type="Proteomes" id="UP000182248"/>
    </source>
</evidence>
<protein>
    <recommendedName>
        <fullName evidence="4">DUF4252 domain-containing protein</fullName>
    </recommendedName>
</protein>
<evidence type="ECO:0000256" key="1">
    <source>
        <dbReference type="SAM" id="SignalP"/>
    </source>
</evidence>
<dbReference type="Proteomes" id="UP000182248">
    <property type="component" value="Unassembled WGS sequence"/>
</dbReference>
<dbReference type="Gene3D" id="3.40.50.10610">
    <property type="entry name" value="ABC-type transport auxiliary lipoprotein component"/>
    <property type="match status" value="1"/>
</dbReference>
<dbReference type="RefSeq" id="WP_072315488.1">
    <property type="nucleotide sequence ID" value="NZ_FPJE01000001.1"/>
</dbReference>
<dbReference type="AlphaFoldDB" id="A0A1K1LUT5"/>
<proteinExistence type="predicted"/>
<sequence>MKKVLFFILLACTCTAQVFAQKTIYESQRFDELTKAHETLAILPFLATLELENMENLSEEELEKQESREGYAVQNALESYFSKKKNRKGFRVSFQNIKNTNAILLKNNIAINNLDVHTSQELCKILGVDGIISGNMTLRKLISKGVESPSLFDIISGKSDYGRIAIKLSDGETGKLLWKFEKTITRKSGKNTQDIIETIMKKASRKFPYDK</sequence>
<dbReference type="STRING" id="1150368.SAMN02927921_00261"/>
<gene>
    <name evidence="2" type="ORF">SAMN02927921_00261</name>
</gene>
<name>A0A1K1LUT5_9FLAO</name>
<evidence type="ECO:0008006" key="4">
    <source>
        <dbReference type="Google" id="ProtNLM"/>
    </source>
</evidence>
<keyword evidence="1" id="KW-0732">Signal</keyword>
<accession>A0A1K1LUT5</accession>
<evidence type="ECO:0000313" key="2">
    <source>
        <dbReference type="EMBL" id="SFW14636.1"/>
    </source>
</evidence>
<organism evidence="2 3">
    <name type="scientific">Sinomicrobium oceani</name>
    <dbReference type="NCBI Taxonomy" id="1150368"/>
    <lineage>
        <taxon>Bacteria</taxon>
        <taxon>Pseudomonadati</taxon>
        <taxon>Bacteroidota</taxon>
        <taxon>Flavobacteriia</taxon>
        <taxon>Flavobacteriales</taxon>
        <taxon>Flavobacteriaceae</taxon>
        <taxon>Sinomicrobium</taxon>
    </lineage>
</organism>
<feature type="signal peptide" evidence="1">
    <location>
        <begin position="1"/>
        <end position="20"/>
    </location>
</feature>
<dbReference type="EMBL" id="FPJE01000001">
    <property type="protein sequence ID" value="SFW14636.1"/>
    <property type="molecule type" value="Genomic_DNA"/>
</dbReference>